<feature type="transmembrane region" description="Helical" evidence="1">
    <location>
        <begin position="6"/>
        <end position="26"/>
    </location>
</feature>
<keyword evidence="1" id="KW-0812">Transmembrane</keyword>
<reference evidence="2 3" key="1">
    <citation type="submission" date="2023-08" db="EMBL/GenBank/DDBJ databases">
        <authorList>
            <person name="Girao M."/>
            <person name="Carvalho M.F."/>
        </authorList>
    </citation>
    <scope>NUCLEOTIDE SEQUENCE [LARGE SCALE GENOMIC DNA]</scope>
    <source>
        <strain evidence="2 3">CT-R113</strain>
    </source>
</reference>
<keyword evidence="1" id="KW-0472">Membrane</keyword>
<comment type="caution">
    <text evidence="2">The sequence shown here is derived from an EMBL/GenBank/DDBJ whole genome shotgun (WGS) entry which is preliminary data.</text>
</comment>
<evidence type="ECO:0000313" key="3">
    <source>
        <dbReference type="Proteomes" id="UP001356095"/>
    </source>
</evidence>
<dbReference type="Proteomes" id="UP001356095">
    <property type="component" value="Unassembled WGS sequence"/>
</dbReference>
<gene>
    <name evidence="2" type="ORF">Q8791_06240</name>
</gene>
<name>A0ABU7K3P9_9ACTN</name>
<sequence length="128" mass="13890">MTTWIPLAIGAVLAAYLSVDAALIALRGWRASGRFRFADRWDVLSRTLNITAMTVLILVVVQWIHLPAALWYLLVVLVAAALSGAVLRWPELPWRGDDGAASARRSSAIGGAVFLVFAVLLTVFAVFL</sequence>
<dbReference type="RefSeq" id="WP_330090616.1">
    <property type="nucleotide sequence ID" value="NZ_JAUZMY010000004.1"/>
</dbReference>
<feature type="transmembrane region" description="Helical" evidence="1">
    <location>
        <begin position="47"/>
        <end position="64"/>
    </location>
</feature>
<proteinExistence type="predicted"/>
<protein>
    <submittedName>
        <fullName evidence="2">Uncharacterized protein</fullName>
    </submittedName>
</protein>
<evidence type="ECO:0000313" key="2">
    <source>
        <dbReference type="EMBL" id="MEE2036819.1"/>
    </source>
</evidence>
<keyword evidence="1" id="KW-1133">Transmembrane helix</keyword>
<feature type="transmembrane region" description="Helical" evidence="1">
    <location>
        <begin position="70"/>
        <end position="87"/>
    </location>
</feature>
<keyword evidence="3" id="KW-1185">Reference proteome</keyword>
<organism evidence="2 3">
    <name type="scientific">Nocardiopsis codii</name>
    <dbReference type="NCBI Taxonomy" id="3065942"/>
    <lineage>
        <taxon>Bacteria</taxon>
        <taxon>Bacillati</taxon>
        <taxon>Actinomycetota</taxon>
        <taxon>Actinomycetes</taxon>
        <taxon>Streptosporangiales</taxon>
        <taxon>Nocardiopsidaceae</taxon>
        <taxon>Nocardiopsis</taxon>
    </lineage>
</organism>
<dbReference type="EMBL" id="JAUZMY010000004">
    <property type="protein sequence ID" value="MEE2036819.1"/>
    <property type="molecule type" value="Genomic_DNA"/>
</dbReference>
<evidence type="ECO:0000256" key="1">
    <source>
        <dbReference type="SAM" id="Phobius"/>
    </source>
</evidence>
<accession>A0ABU7K3P9</accession>
<feature type="transmembrane region" description="Helical" evidence="1">
    <location>
        <begin position="108"/>
        <end position="127"/>
    </location>
</feature>